<dbReference type="SMART" id="SM00256">
    <property type="entry name" value="FBOX"/>
    <property type="match status" value="1"/>
</dbReference>
<dbReference type="PROSITE" id="PS50181">
    <property type="entry name" value="FBOX"/>
    <property type="match status" value="1"/>
</dbReference>
<gene>
    <name evidence="2" type="ORF">RhiirA4_461627</name>
</gene>
<dbReference type="EMBL" id="LLXI01000473">
    <property type="protein sequence ID" value="PKY46692.1"/>
    <property type="molecule type" value="Genomic_DNA"/>
</dbReference>
<protein>
    <recommendedName>
        <fullName evidence="1">F-box domain-containing protein</fullName>
    </recommendedName>
</protein>
<evidence type="ECO:0000259" key="1">
    <source>
        <dbReference type="PROSITE" id="PS50181"/>
    </source>
</evidence>
<feature type="domain" description="F-box" evidence="1">
    <location>
        <begin position="48"/>
        <end position="98"/>
    </location>
</feature>
<comment type="caution">
    <text evidence="2">The sequence shown here is derived from an EMBL/GenBank/DDBJ whole genome shotgun (WGS) entry which is preliminary data.</text>
</comment>
<dbReference type="InterPro" id="IPR001810">
    <property type="entry name" value="F-box_dom"/>
</dbReference>
<organism evidence="2 3">
    <name type="scientific">Rhizophagus irregularis</name>
    <dbReference type="NCBI Taxonomy" id="588596"/>
    <lineage>
        <taxon>Eukaryota</taxon>
        <taxon>Fungi</taxon>
        <taxon>Fungi incertae sedis</taxon>
        <taxon>Mucoromycota</taxon>
        <taxon>Glomeromycotina</taxon>
        <taxon>Glomeromycetes</taxon>
        <taxon>Glomerales</taxon>
        <taxon>Glomeraceae</taxon>
        <taxon>Rhizophagus</taxon>
    </lineage>
</organism>
<dbReference type="VEuPathDB" id="FungiDB:FUN_006973"/>
<dbReference type="AlphaFoldDB" id="A0A2I1GJ86"/>
<evidence type="ECO:0000313" key="2">
    <source>
        <dbReference type="EMBL" id="PKY46692.1"/>
    </source>
</evidence>
<dbReference type="Pfam" id="PF12937">
    <property type="entry name" value="F-box-like"/>
    <property type="match status" value="1"/>
</dbReference>
<sequence length="161" mass="19046">MSLNRIKVSNEYIYLTKSSPTILYPSKLLTFNHTYLIDTLHHSSFSPFSPFSKIPIEILPYICKNLTPKDLAALALVCKQFSEIIYLNNEKSSIWSICQAIWRESRLYVLPQYKKPPLHMSERKYTIMMYGTKWEWESFYENSSILLKNCLTFSKSIIFFF</sequence>
<dbReference type="CDD" id="cd09917">
    <property type="entry name" value="F-box_SF"/>
    <property type="match status" value="1"/>
</dbReference>
<dbReference type="VEuPathDB" id="FungiDB:RhiirA1_534906"/>
<keyword evidence="3" id="KW-1185">Reference proteome</keyword>
<dbReference type="Proteomes" id="UP000234323">
    <property type="component" value="Unassembled WGS sequence"/>
</dbReference>
<dbReference type="SUPFAM" id="SSF81383">
    <property type="entry name" value="F-box domain"/>
    <property type="match status" value="1"/>
</dbReference>
<evidence type="ECO:0000313" key="3">
    <source>
        <dbReference type="Proteomes" id="UP000234323"/>
    </source>
</evidence>
<accession>A0A2I1GJ86</accession>
<name>A0A2I1GJ86_9GLOM</name>
<dbReference type="InterPro" id="IPR036047">
    <property type="entry name" value="F-box-like_dom_sf"/>
</dbReference>
<dbReference type="VEuPathDB" id="FungiDB:RhiirFUN_009771"/>
<dbReference type="Gene3D" id="1.20.1280.50">
    <property type="match status" value="1"/>
</dbReference>
<reference evidence="2 3" key="1">
    <citation type="submission" date="2015-10" db="EMBL/GenBank/DDBJ databases">
        <title>Genome analyses suggest a sexual origin of heterokaryosis in a supposedly ancient asexual fungus.</title>
        <authorList>
            <person name="Ropars J."/>
            <person name="Sedzielewska K."/>
            <person name="Noel J."/>
            <person name="Charron P."/>
            <person name="Farinelli L."/>
            <person name="Marton T."/>
            <person name="Kruger M."/>
            <person name="Pelin A."/>
            <person name="Brachmann A."/>
            <person name="Corradi N."/>
        </authorList>
    </citation>
    <scope>NUCLEOTIDE SEQUENCE [LARGE SCALE GENOMIC DNA]</scope>
    <source>
        <strain evidence="2 3">A4</strain>
    </source>
</reference>
<proteinExistence type="predicted"/>